<reference evidence="1 2" key="1">
    <citation type="submission" date="2017-09" db="EMBL/GenBank/DDBJ databases">
        <title>Depth-based differentiation of microbial function through sediment-hosted aquifers and enrichment of novel symbionts in the deep terrestrial subsurface.</title>
        <authorList>
            <person name="Probst A.J."/>
            <person name="Ladd B."/>
            <person name="Jarett J.K."/>
            <person name="Geller-Mcgrath D.E."/>
            <person name="Sieber C.M."/>
            <person name="Emerson J.B."/>
            <person name="Anantharaman K."/>
            <person name="Thomas B.C."/>
            <person name="Malmstrom R."/>
            <person name="Stieglmeier M."/>
            <person name="Klingl A."/>
            <person name="Woyke T."/>
            <person name="Ryan C.M."/>
            <person name="Banfield J.F."/>
        </authorList>
    </citation>
    <scope>NUCLEOTIDE SEQUENCE [LARGE SCALE GENOMIC DNA]</scope>
    <source>
        <strain evidence="1">CG08_land_8_20_14_0_20_45_16</strain>
    </source>
</reference>
<organism evidence="1 2">
    <name type="scientific">Candidatus Saganbacteria bacterium CG08_land_8_20_14_0_20_45_16</name>
    <dbReference type="NCBI Taxonomy" id="2014293"/>
    <lineage>
        <taxon>Bacteria</taxon>
        <taxon>Bacillati</taxon>
        <taxon>Saganbacteria</taxon>
    </lineage>
</organism>
<dbReference type="AlphaFoldDB" id="A0A2H0XWC4"/>
<proteinExistence type="predicted"/>
<name>A0A2H0XWC4_UNCSA</name>
<gene>
    <name evidence="1" type="ORF">COT42_06340</name>
</gene>
<dbReference type="EMBL" id="PEYM01000104">
    <property type="protein sequence ID" value="PIS29045.1"/>
    <property type="molecule type" value="Genomic_DNA"/>
</dbReference>
<evidence type="ECO:0000313" key="2">
    <source>
        <dbReference type="Proteomes" id="UP000231343"/>
    </source>
</evidence>
<evidence type="ECO:0000313" key="1">
    <source>
        <dbReference type="EMBL" id="PIS29045.1"/>
    </source>
</evidence>
<sequence length="494" mass="51280">MKSKYFTILLVGLMVLGLVGTGWGGEGEDSSRERVEGVPVVEGGSLSGVEFTGLGVPAPFFVRPTEIPRTINVQGRVLDAAGAPRSNAEIQAAFAISTAPNGSAPFWNEGPFDIRTDANGVFNTILGTISPLPDLDGGDYYLFITDGSDVLIPGQKLVSVPMAISARNVRGGTVDAKNTLATNYSAALLASATNNGAELENYGGRFYAEGGKGRAVFGYAPKSGGGIQNFGGYFLASGGEGIGVLGSGNIGIKGYGLAAGGSFESTAGRGLSAFSHGSDRFSSGIWAEATDSLDGTENYGGVFYAHGGKGRGVVGDAKNEGITARNYGGRFFARGGAGRAVYGEAVKDGVGIENYGGYFIARGNSGYGVYAKGDAAGGKFESGGNGAALEIGAGKIKVSTPPMIVANYMWQDINGATGRVQFTSETGWHADIRNNYVNANSMIFLSVKYSYTPYRSEIIIPYVTSLLNNGTFRIGINRNVPTGENIVVNFLVIN</sequence>
<comment type="caution">
    <text evidence="1">The sequence shown here is derived from an EMBL/GenBank/DDBJ whole genome shotgun (WGS) entry which is preliminary data.</text>
</comment>
<dbReference type="Proteomes" id="UP000231343">
    <property type="component" value="Unassembled WGS sequence"/>
</dbReference>
<protein>
    <submittedName>
        <fullName evidence="1">Uncharacterized protein</fullName>
    </submittedName>
</protein>
<accession>A0A2H0XWC4</accession>